<keyword evidence="3" id="KW-0597">Phosphoprotein</keyword>
<dbReference type="RefSeq" id="WP_228226721.1">
    <property type="nucleotide sequence ID" value="NZ_JAJGNP010000004.1"/>
</dbReference>
<dbReference type="EMBL" id="JAJGNP010000004">
    <property type="protein sequence ID" value="MCC4232470.1"/>
    <property type="molecule type" value="Genomic_DNA"/>
</dbReference>
<dbReference type="SUPFAM" id="SSF55874">
    <property type="entry name" value="ATPase domain of HSP90 chaperone/DNA topoisomerase II/histidine kinase"/>
    <property type="match status" value="1"/>
</dbReference>
<evidence type="ECO:0000256" key="6">
    <source>
        <dbReference type="ARBA" id="ARBA00023012"/>
    </source>
</evidence>
<dbReference type="InterPro" id="IPR004358">
    <property type="entry name" value="Sig_transdc_His_kin-like_C"/>
</dbReference>
<dbReference type="Proteomes" id="UP001198830">
    <property type="component" value="Unassembled WGS sequence"/>
</dbReference>
<dbReference type="Pfam" id="PF02518">
    <property type="entry name" value="HATPase_c"/>
    <property type="match status" value="1"/>
</dbReference>
<keyword evidence="5" id="KW-0418">Kinase</keyword>
<dbReference type="InterPro" id="IPR005467">
    <property type="entry name" value="His_kinase_dom"/>
</dbReference>
<dbReference type="SUPFAM" id="SSF55785">
    <property type="entry name" value="PYP-like sensor domain (PAS domain)"/>
    <property type="match status" value="3"/>
</dbReference>
<dbReference type="Pfam" id="PF12860">
    <property type="entry name" value="PAS_7"/>
    <property type="match status" value="2"/>
</dbReference>
<comment type="caution">
    <text evidence="10">The sequence shown here is derived from an EMBL/GenBank/DDBJ whole genome shotgun (WGS) entry which is preliminary data.</text>
</comment>
<dbReference type="SMART" id="SM00388">
    <property type="entry name" value="HisKA"/>
    <property type="match status" value="1"/>
</dbReference>
<sequence length="782" mass="85787">MTTLSPVAAMILGIVLALWLGAAIWAVMSGQRMRREGTQSQGKLDRLTMLLASAPAAPVIVHPDGRLEAADRLAKWLGRTRAPNFLSELTAEDGGIEPEDAHALAQVIAAAQRAGKSFALPVRGIDSTRLLLVRGAPAGPELAESGGVLLWIFDATDSQAEIQSLRSQVAQLRDALEALAGLVEAAPFPMWHRTPDLRLSLVNSAYVRAVDAQDAADVITQGIELVESVGGVPPEAAAADAMARDQLVERMVPATIDGERRMMRVVDVPLGDAGIAGYAVDQHELEQARVEGRRLEAAQRDLLDRLSAGVARFGPDRMLRFWNQPFMSLFGLRQEALADAPVFERVLDQMRDARRLPEHRDFPAWRSERRDWFLSPEPVEENWLLQDGTHLRVYAQPLPDGGLLLIFEDRTEQVQLSSARDTLLRVRTATFDNLFESIGVFAADGRLQMWNSRFRTIWGASEELLATHPRIDDLMRDVQSRLAKPEQGNLVRELVRAATVERKQRMGHVGFADGRIFEFAAIPLPDGNALFTMLDVTDSRRVEQVLRDRNEALEQADKIKTAFVTNMSYELRTPLTTIAGFAEMMSAGYAGELSEPAKDYVSGILQSTGRLSMLIDNVLDLTQSEAGTLPIERLPLDLGDLARARVERLRAEAAAKGMDLALELTPAVGVVRGDERRIGQCIDHLLENALTYCSRGARILLHGDGTADRARIVISDNGPGIPTERQRAIFEPLVRAEQARSGAKAGMGLPLARQLVQAHGGTLELVSKKGQGTMILIELPRG</sequence>
<keyword evidence="11" id="KW-1185">Reference proteome</keyword>
<dbReference type="Pfam" id="PF00512">
    <property type="entry name" value="HisKA"/>
    <property type="match status" value="1"/>
</dbReference>
<accession>A0ABS8H1R1</accession>
<protein>
    <recommendedName>
        <fullName evidence="2">histidine kinase</fullName>
        <ecNumber evidence="2">2.7.13.3</ecNumber>
    </recommendedName>
</protein>
<keyword evidence="8" id="KW-0812">Transmembrane</keyword>
<proteinExistence type="predicted"/>
<evidence type="ECO:0000256" key="7">
    <source>
        <dbReference type="SAM" id="Coils"/>
    </source>
</evidence>
<evidence type="ECO:0000313" key="10">
    <source>
        <dbReference type="EMBL" id="MCC4232470.1"/>
    </source>
</evidence>
<dbReference type="InterPro" id="IPR035965">
    <property type="entry name" value="PAS-like_dom_sf"/>
</dbReference>
<dbReference type="SMART" id="SM00387">
    <property type="entry name" value="HATPase_c"/>
    <property type="match status" value="1"/>
</dbReference>
<dbReference type="PROSITE" id="PS50109">
    <property type="entry name" value="HIS_KIN"/>
    <property type="match status" value="1"/>
</dbReference>
<evidence type="ECO:0000256" key="2">
    <source>
        <dbReference type="ARBA" id="ARBA00012438"/>
    </source>
</evidence>
<reference evidence="10 11" key="1">
    <citation type="submission" date="2021-10" db="EMBL/GenBank/DDBJ databases">
        <title>The diversity and Nitrogen Metabolism of Culturable Nitrate-Utilizing Bacteria Within the Oxygen Minimum Zone of the Changjiang (Yangtze River)Estuary.</title>
        <authorList>
            <person name="Zhang D."/>
            <person name="Zheng J."/>
            <person name="Liu S."/>
            <person name="He W."/>
        </authorList>
    </citation>
    <scope>NUCLEOTIDE SEQUENCE [LARGE SCALE GENOMIC DNA]</scope>
    <source>
        <strain evidence="10 11">FXH275-2</strain>
    </source>
</reference>
<dbReference type="Gene3D" id="1.10.287.130">
    <property type="match status" value="1"/>
</dbReference>
<dbReference type="InterPro" id="IPR036097">
    <property type="entry name" value="HisK_dim/P_sf"/>
</dbReference>
<dbReference type="SUPFAM" id="SSF47384">
    <property type="entry name" value="Homodimeric domain of signal transducing histidine kinase"/>
    <property type="match status" value="1"/>
</dbReference>
<dbReference type="Gene3D" id="3.30.565.10">
    <property type="entry name" value="Histidine kinase-like ATPase, C-terminal domain"/>
    <property type="match status" value="1"/>
</dbReference>
<dbReference type="InterPro" id="IPR036890">
    <property type="entry name" value="HATPase_C_sf"/>
</dbReference>
<comment type="catalytic activity">
    <reaction evidence="1">
        <text>ATP + protein L-histidine = ADP + protein N-phospho-L-histidine.</text>
        <dbReference type="EC" id="2.7.13.3"/>
    </reaction>
</comment>
<evidence type="ECO:0000256" key="4">
    <source>
        <dbReference type="ARBA" id="ARBA00022679"/>
    </source>
</evidence>
<evidence type="ECO:0000256" key="3">
    <source>
        <dbReference type="ARBA" id="ARBA00022553"/>
    </source>
</evidence>
<dbReference type="PANTHER" id="PTHR43711:SF1">
    <property type="entry name" value="HISTIDINE KINASE 1"/>
    <property type="match status" value="1"/>
</dbReference>
<gene>
    <name evidence="10" type="ORF">LL253_07175</name>
</gene>
<organism evidence="10 11">
    <name type="scientific">Sphingobium soli</name>
    <dbReference type="NCBI Taxonomy" id="1591116"/>
    <lineage>
        <taxon>Bacteria</taxon>
        <taxon>Pseudomonadati</taxon>
        <taxon>Pseudomonadota</taxon>
        <taxon>Alphaproteobacteria</taxon>
        <taxon>Sphingomonadales</taxon>
        <taxon>Sphingomonadaceae</taxon>
        <taxon>Sphingobium</taxon>
    </lineage>
</organism>
<feature type="transmembrane region" description="Helical" evidence="8">
    <location>
        <begin position="6"/>
        <end position="27"/>
    </location>
</feature>
<keyword evidence="8" id="KW-0472">Membrane</keyword>
<evidence type="ECO:0000256" key="1">
    <source>
        <dbReference type="ARBA" id="ARBA00000085"/>
    </source>
</evidence>
<feature type="coiled-coil region" evidence="7">
    <location>
        <begin position="155"/>
        <end position="182"/>
    </location>
</feature>
<evidence type="ECO:0000256" key="8">
    <source>
        <dbReference type="SAM" id="Phobius"/>
    </source>
</evidence>
<dbReference type="PANTHER" id="PTHR43711">
    <property type="entry name" value="TWO-COMPONENT HISTIDINE KINASE"/>
    <property type="match status" value="1"/>
</dbReference>
<dbReference type="InterPro" id="IPR003594">
    <property type="entry name" value="HATPase_dom"/>
</dbReference>
<keyword evidence="8" id="KW-1133">Transmembrane helix</keyword>
<feature type="domain" description="Histidine kinase" evidence="9">
    <location>
        <begin position="566"/>
        <end position="782"/>
    </location>
</feature>
<dbReference type="CDD" id="cd00082">
    <property type="entry name" value="HisKA"/>
    <property type="match status" value="1"/>
</dbReference>
<dbReference type="Gene3D" id="3.30.450.20">
    <property type="entry name" value="PAS domain"/>
    <property type="match status" value="2"/>
</dbReference>
<dbReference type="InterPro" id="IPR000014">
    <property type="entry name" value="PAS"/>
</dbReference>
<dbReference type="CDD" id="cd00075">
    <property type="entry name" value="HATPase"/>
    <property type="match status" value="1"/>
</dbReference>
<dbReference type="EC" id="2.7.13.3" evidence="2"/>
<name>A0ABS8H1R1_9SPHN</name>
<keyword evidence="7" id="KW-0175">Coiled coil</keyword>
<evidence type="ECO:0000259" key="9">
    <source>
        <dbReference type="PROSITE" id="PS50109"/>
    </source>
</evidence>
<evidence type="ECO:0000313" key="11">
    <source>
        <dbReference type="Proteomes" id="UP001198830"/>
    </source>
</evidence>
<dbReference type="InterPro" id="IPR003661">
    <property type="entry name" value="HisK_dim/P_dom"/>
</dbReference>
<keyword evidence="6" id="KW-0902">Two-component regulatory system</keyword>
<dbReference type="PRINTS" id="PR00344">
    <property type="entry name" value="BCTRLSENSOR"/>
</dbReference>
<dbReference type="InterPro" id="IPR050736">
    <property type="entry name" value="Sensor_HK_Regulatory"/>
</dbReference>
<keyword evidence="4" id="KW-0808">Transferase</keyword>
<evidence type="ECO:0000256" key="5">
    <source>
        <dbReference type="ARBA" id="ARBA00022777"/>
    </source>
</evidence>
<dbReference type="SMART" id="SM00091">
    <property type="entry name" value="PAS"/>
    <property type="match status" value="3"/>
</dbReference>